<protein>
    <submittedName>
        <fullName evidence="4">AraC family transcriptional regulator</fullName>
    </submittedName>
</protein>
<dbReference type="HOGENOM" id="CLU_000445_87_4_5"/>
<gene>
    <name evidence="4" type="ordered locus">ACMV_19380</name>
</gene>
<dbReference type="InterPro" id="IPR011051">
    <property type="entry name" value="RmlC_Cupin_sf"/>
</dbReference>
<dbReference type="KEGG" id="amv:ACMV_19380"/>
<name>F0IZS5_ACIMA</name>
<dbReference type="InterPro" id="IPR009057">
    <property type="entry name" value="Homeodomain-like_sf"/>
</dbReference>
<keyword evidence="2" id="KW-0238">DNA-binding</keyword>
<proteinExistence type="predicted"/>
<evidence type="ECO:0000256" key="1">
    <source>
        <dbReference type="ARBA" id="ARBA00023015"/>
    </source>
</evidence>
<keyword evidence="1" id="KW-0805">Transcription regulation</keyword>
<dbReference type="RefSeq" id="WP_013640305.1">
    <property type="nucleotide sequence ID" value="NC_015186.1"/>
</dbReference>
<dbReference type="PROSITE" id="PS00041">
    <property type="entry name" value="HTH_ARAC_FAMILY_1"/>
    <property type="match status" value="1"/>
</dbReference>
<dbReference type="PANTHER" id="PTHR11019:SF159">
    <property type="entry name" value="TRANSCRIPTIONAL REGULATOR-RELATED"/>
    <property type="match status" value="1"/>
</dbReference>
<dbReference type="Pfam" id="PF02311">
    <property type="entry name" value="AraC_binding"/>
    <property type="match status" value="1"/>
</dbReference>
<keyword evidence="3" id="KW-0804">Transcription</keyword>
<dbReference type="Pfam" id="PF12833">
    <property type="entry name" value="HTH_18"/>
    <property type="match status" value="1"/>
</dbReference>
<dbReference type="SMART" id="SM00342">
    <property type="entry name" value="HTH_ARAC"/>
    <property type="match status" value="1"/>
</dbReference>
<evidence type="ECO:0000256" key="3">
    <source>
        <dbReference type="ARBA" id="ARBA00023163"/>
    </source>
</evidence>
<dbReference type="PANTHER" id="PTHR11019">
    <property type="entry name" value="HTH-TYPE TRANSCRIPTIONAL REGULATOR NIMR"/>
    <property type="match status" value="1"/>
</dbReference>
<evidence type="ECO:0000256" key="2">
    <source>
        <dbReference type="ARBA" id="ARBA00023125"/>
    </source>
</evidence>
<dbReference type="OrthoDB" id="9804543at2"/>
<dbReference type="InterPro" id="IPR014710">
    <property type="entry name" value="RmlC-like_jellyroll"/>
</dbReference>
<dbReference type="InterPro" id="IPR018062">
    <property type="entry name" value="HTH_AraC-typ_CS"/>
</dbReference>
<dbReference type="GO" id="GO:0043565">
    <property type="term" value="F:sequence-specific DNA binding"/>
    <property type="evidence" value="ECO:0007669"/>
    <property type="project" value="InterPro"/>
</dbReference>
<dbReference type="Gene3D" id="1.10.10.60">
    <property type="entry name" value="Homeodomain-like"/>
    <property type="match status" value="1"/>
</dbReference>
<reference evidence="4 5" key="1">
    <citation type="submission" date="2010-12" db="EMBL/GenBank/DDBJ databases">
        <title>Whole genome sequence of Acidiphilium multivorum AIU301.</title>
        <authorList>
            <person name="Narita-Yamada S."/>
            <person name="Nakamura S."/>
            <person name="Ito N."/>
            <person name="Takarada H."/>
            <person name="Katano Y."/>
            <person name="Nakazawa H."/>
            <person name="Hosoyama A."/>
            <person name="Yamada R."/>
            <person name="Fujita N."/>
        </authorList>
    </citation>
    <scope>NUCLEOTIDE SEQUENCE [LARGE SCALE GENOMIC DNA]</scope>
    <source>
        <strain evidence="5">DSM 11245 / JCM 8867 / AIU301</strain>
    </source>
</reference>
<dbReference type="SUPFAM" id="SSF51182">
    <property type="entry name" value="RmlC-like cupins"/>
    <property type="match status" value="1"/>
</dbReference>
<dbReference type="AlphaFoldDB" id="F0IZS5"/>
<dbReference type="PROSITE" id="PS01124">
    <property type="entry name" value="HTH_ARAC_FAMILY_2"/>
    <property type="match status" value="1"/>
</dbReference>
<evidence type="ECO:0000313" key="5">
    <source>
        <dbReference type="Proteomes" id="UP000007100"/>
    </source>
</evidence>
<dbReference type="CDD" id="cd06124">
    <property type="entry name" value="cupin_NimR-like_N"/>
    <property type="match status" value="1"/>
</dbReference>
<sequence length="258" mass="28638">MNSRQIPVARSDGIDRPVLAFGTDYPDGTLLSWHCHARAQLLYAAVGTMRVDTENGTWIVPPQQAVWIPAGHSHQVLMQRASTRSVYVDPPVAPRSGQFCEVLQVTPLLRQLLIEAVEASADYKAGERDGALFELLLHEIGRAAALPLHVPLPASPALLELCRRFLHAPDIRITADDWARGLAMSRRSLNRLFLRETGTTLLHWRQRACVLAALSRLADGTPVTVVALDQGYESPAAFTTMFKRILDRPPSAFMRHRV</sequence>
<dbReference type="SUPFAM" id="SSF46689">
    <property type="entry name" value="Homeodomain-like"/>
    <property type="match status" value="1"/>
</dbReference>
<dbReference type="Gene3D" id="2.60.120.10">
    <property type="entry name" value="Jelly Rolls"/>
    <property type="match status" value="1"/>
</dbReference>
<keyword evidence="5" id="KW-1185">Reference proteome</keyword>
<dbReference type="EMBL" id="AP012035">
    <property type="protein sequence ID" value="BAJ81285.1"/>
    <property type="molecule type" value="Genomic_DNA"/>
</dbReference>
<organism evidence="4 5">
    <name type="scientific">Acidiphilium multivorum (strain DSM 11245 / JCM 8867 / NBRC 100883 / AIU 301)</name>
    <dbReference type="NCBI Taxonomy" id="926570"/>
    <lineage>
        <taxon>Bacteria</taxon>
        <taxon>Pseudomonadati</taxon>
        <taxon>Pseudomonadota</taxon>
        <taxon>Alphaproteobacteria</taxon>
        <taxon>Acetobacterales</taxon>
        <taxon>Acidocellaceae</taxon>
        <taxon>Acidiphilium</taxon>
    </lineage>
</organism>
<accession>F0IZS5</accession>
<dbReference type="Proteomes" id="UP000007100">
    <property type="component" value="Chromosome"/>
</dbReference>
<dbReference type="InterPro" id="IPR003313">
    <property type="entry name" value="AraC-bd"/>
</dbReference>
<dbReference type="InterPro" id="IPR018060">
    <property type="entry name" value="HTH_AraC"/>
</dbReference>
<dbReference type="GO" id="GO:0003700">
    <property type="term" value="F:DNA-binding transcription factor activity"/>
    <property type="evidence" value="ECO:0007669"/>
    <property type="project" value="InterPro"/>
</dbReference>
<evidence type="ECO:0000313" key="4">
    <source>
        <dbReference type="EMBL" id="BAJ81285.1"/>
    </source>
</evidence>